<accession>A0AAV7LQK5</accession>
<organism evidence="2 3">
    <name type="scientific">Pleurodeles waltl</name>
    <name type="common">Iberian ribbed newt</name>
    <dbReference type="NCBI Taxonomy" id="8319"/>
    <lineage>
        <taxon>Eukaryota</taxon>
        <taxon>Metazoa</taxon>
        <taxon>Chordata</taxon>
        <taxon>Craniata</taxon>
        <taxon>Vertebrata</taxon>
        <taxon>Euteleostomi</taxon>
        <taxon>Amphibia</taxon>
        <taxon>Batrachia</taxon>
        <taxon>Caudata</taxon>
        <taxon>Salamandroidea</taxon>
        <taxon>Salamandridae</taxon>
        <taxon>Pleurodelinae</taxon>
        <taxon>Pleurodeles</taxon>
    </lineage>
</organism>
<protein>
    <submittedName>
        <fullName evidence="2">Uncharacterized protein</fullName>
    </submittedName>
</protein>
<proteinExistence type="predicted"/>
<dbReference type="Proteomes" id="UP001066276">
    <property type="component" value="Chromosome 11"/>
</dbReference>
<evidence type="ECO:0000313" key="3">
    <source>
        <dbReference type="Proteomes" id="UP001066276"/>
    </source>
</evidence>
<name>A0AAV7LQK5_PLEWA</name>
<gene>
    <name evidence="2" type="ORF">NDU88_006339</name>
</gene>
<feature type="region of interest" description="Disordered" evidence="1">
    <location>
        <begin position="1"/>
        <end position="97"/>
    </location>
</feature>
<sequence length="97" mass="11065">MREHFGYRKQVSGSKRLRRANGSKNVKKRTAQNDKDSGEASATWRPREESERPWVASRTAPGLGERSWMGCVKEAHSLSHNRRGSAPRWPPAEDHKV</sequence>
<keyword evidence="3" id="KW-1185">Reference proteome</keyword>
<evidence type="ECO:0000313" key="2">
    <source>
        <dbReference type="EMBL" id="KAJ1093234.1"/>
    </source>
</evidence>
<dbReference type="AlphaFoldDB" id="A0AAV7LQK5"/>
<feature type="compositionally biased region" description="Basic residues" evidence="1">
    <location>
        <begin position="15"/>
        <end position="30"/>
    </location>
</feature>
<evidence type="ECO:0000256" key="1">
    <source>
        <dbReference type="SAM" id="MobiDB-lite"/>
    </source>
</evidence>
<comment type="caution">
    <text evidence="2">The sequence shown here is derived from an EMBL/GenBank/DDBJ whole genome shotgun (WGS) entry which is preliminary data.</text>
</comment>
<reference evidence="2" key="1">
    <citation type="journal article" date="2022" name="bioRxiv">
        <title>Sequencing and chromosome-scale assembly of the giantPleurodeles waltlgenome.</title>
        <authorList>
            <person name="Brown T."/>
            <person name="Elewa A."/>
            <person name="Iarovenko S."/>
            <person name="Subramanian E."/>
            <person name="Araus A.J."/>
            <person name="Petzold A."/>
            <person name="Susuki M."/>
            <person name="Suzuki K.-i.T."/>
            <person name="Hayashi T."/>
            <person name="Toyoda A."/>
            <person name="Oliveira C."/>
            <person name="Osipova E."/>
            <person name="Leigh N.D."/>
            <person name="Simon A."/>
            <person name="Yun M.H."/>
        </authorList>
    </citation>
    <scope>NUCLEOTIDE SEQUENCE</scope>
    <source>
        <strain evidence="2">20211129_DDA</strain>
        <tissue evidence="2">Liver</tissue>
    </source>
</reference>
<dbReference type="EMBL" id="JANPWB010000015">
    <property type="protein sequence ID" value="KAJ1093234.1"/>
    <property type="molecule type" value="Genomic_DNA"/>
</dbReference>